<dbReference type="EMBL" id="VZOK01000004">
    <property type="protein sequence ID" value="KAB0640648.1"/>
    <property type="molecule type" value="Genomic_DNA"/>
</dbReference>
<evidence type="ECO:0000313" key="1">
    <source>
        <dbReference type="EMBL" id="KAB0640648.1"/>
    </source>
</evidence>
<dbReference type="RefSeq" id="WP_150998354.1">
    <property type="nucleotide sequence ID" value="NZ_CABVPM010000001.1"/>
</dbReference>
<gene>
    <name evidence="1" type="ORF">F7R25_03900</name>
</gene>
<comment type="caution">
    <text evidence="1">The sequence shown here is derived from an EMBL/GenBank/DDBJ whole genome shotgun (WGS) entry which is preliminary data.</text>
</comment>
<sequence>MSKKAEQQVQQEPQVKKTALDILFAKQEKQAPIYDAVLFISDEGSSGKSTAAIALTLIKRAMGETIDLYVCDNNHKEAMEALGQRDETGELLGDDQQTPDHCAFFNIRTDSDKMIDRLSSPSKRKFFDLPSDSIDELLKIFGDAAKFLKAFEKTRTRLTFAVPCNTMTKSLPAVIKLFKMFVGVNPNVEVRFALIYNHSIIKIKSKNEGGKFLQAFNNDPEIIKLKNTVPVIEQHITAHIESRFINILDDSVKNGESWFEIYHDLELFDQMTMQSFLEEYIELANKL</sequence>
<dbReference type="AlphaFoldDB" id="A0A6L3N3Q2"/>
<protein>
    <submittedName>
        <fullName evidence="1">Uncharacterized protein</fullName>
    </submittedName>
</protein>
<proteinExistence type="predicted"/>
<name>A0A6L3N3Q2_9BURK</name>
<evidence type="ECO:0000313" key="2">
    <source>
        <dbReference type="Proteomes" id="UP000473470"/>
    </source>
</evidence>
<dbReference type="Proteomes" id="UP000473470">
    <property type="component" value="Unassembled WGS sequence"/>
</dbReference>
<organism evidence="1 2">
    <name type="scientific">Burkholderia stagnalis</name>
    <dbReference type="NCBI Taxonomy" id="1503054"/>
    <lineage>
        <taxon>Bacteria</taxon>
        <taxon>Pseudomonadati</taxon>
        <taxon>Pseudomonadota</taxon>
        <taxon>Betaproteobacteria</taxon>
        <taxon>Burkholderiales</taxon>
        <taxon>Burkholderiaceae</taxon>
        <taxon>Burkholderia</taxon>
        <taxon>Burkholderia cepacia complex</taxon>
    </lineage>
</organism>
<accession>A0A6L3N3Q2</accession>
<reference evidence="1 2" key="1">
    <citation type="submission" date="2019-09" db="EMBL/GenBank/DDBJ databases">
        <title>Draft genome sequences of 48 bacterial type strains from the CCUG.</title>
        <authorList>
            <person name="Tunovic T."/>
            <person name="Pineiro-Iglesias B."/>
            <person name="Unosson C."/>
            <person name="Inganas E."/>
            <person name="Ohlen M."/>
            <person name="Cardew S."/>
            <person name="Jensie-Markopoulos S."/>
            <person name="Salva-Serra F."/>
            <person name="Jaen-Luchoro D."/>
            <person name="Karlsson R."/>
            <person name="Svensson-Stadler L."/>
            <person name="Chun J."/>
            <person name="Moore E."/>
        </authorList>
    </citation>
    <scope>NUCLEOTIDE SEQUENCE [LARGE SCALE GENOMIC DNA]</scope>
    <source>
        <strain evidence="1 2">CCUG 65686</strain>
    </source>
</reference>